<dbReference type="EMBL" id="JAHQIW010003728">
    <property type="protein sequence ID" value="KAJ1359909.1"/>
    <property type="molecule type" value="Genomic_DNA"/>
</dbReference>
<evidence type="ECO:0000313" key="1">
    <source>
        <dbReference type="EMBL" id="KAJ1359909.1"/>
    </source>
</evidence>
<comment type="caution">
    <text evidence="1">The sequence shown here is derived from an EMBL/GenBank/DDBJ whole genome shotgun (WGS) entry which is preliminary data.</text>
</comment>
<proteinExistence type="predicted"/>
<organism evidence="1 2">
    <name type="scientific">Parelaphostrongylus tenuis</name>
    <name type="common">Meningeal worm</name>
    <dbReference type="NCBI Taxonomy" id="148309"/>
    <lineage>
        <taxon>Eukaryota</taxon>
        <taxon>Metazoa</taxon>
        <taxon>Ecdysozoa</taxon>
        <taxon>Nematoda</taxon>
        <taxon>Chromadorea</taxon>
        <taxon>Rhabditida</taxon>
        <taxon>Rhabditina</taxon>
        <taxon>Rhabditomorpha</taxon>
        <taxon>Strongyloidea</taxon>
        <taxon>Metastrongylidae</taxon>
        <taxon>Parelaphostrongylus</taxon>
    </lineage>
</organism>
<dbReference type="AlphaFoldDB" id="A0AAD5N7V8"/>
<name>A0AAD5N7V8_PARTN</name>
<gene>
    <name evidence="1" type="ORF">KIN20_018735</name>
</gene>
<reference evidence="1" key="1">
    <citation type="submission" date="2021-06" db="EMBL/GenBank/DDBJ databases">
        <title>Parelaphostrongylus tenuis whole genome reference sequence.</title>
        <authorList>
            <person name="Garwood T.J."/>
            <person name="Larsen P.A."/>
            <person name="Fountain-Jones N.M."/>
            <person name="Garbe J.R."/>
            <person name="Macchietto M.G."/>
            <person name="Kania S.A."/>
            <person name="Gerhold R.W."/>
            <person name="Richards J.E."/>
            <person name="Wolf T.M."/>
        </authorList>
    </citation>
    <scope>NUCLEOTIDE SEQUENCE</scope>
    <source>
        <strain evidence="1">MNPRO001-30</strain>
        <tissue evidence="1">Meninges</tissue>
    </source>
</reference>
<sequence length="110" mass="12684">MKGNTLTTHGQRNDMKIKAFEAIIVLVLTKKKPAYSPQEKMKQVPHTKLGREIMEVQQNVVIVRNTSLFESLPWSLWSRWSSADCCSFIHYKRVASQTGYNLYLNLARIA</sequence>
<dbReference type="Proteomes" id="UP001196413">
    <property type="component" value="Unassembled WGS sequence"/>
</dbReference>
<protein>
    <submittedName>
        <fullName evidence="1">Uncharacterized protein</fullName>
    </submittedName>
</protein>
<evidence type="ECO:0000313" key="2">
    <source>
        <dbReference type="Proteomes" id="UP001196413"/>
    </source>
</evidence>
<accession>A0AAD5N7V8</accession>
<keyword evidence="2" id="KW-1185">Reference proteome</keyword>